<name>A0A412G6E1_9FIRM</name>
<protein>
    <recommendedName>
        <fullName evidence="3">NlpC/P60 domain-containing protein</fullName>
    </recommendedName>
</protein>
<organism evidence="1 2">
    <name type="scientific">Holdemania filiformis</name>
    <dbReference type="NCBI Taxonomy" id="61171"/>
    <lineage>
        <taxon>Bacteria</taxon>
        <taxon>Bacillati</taxon>
        <taxon>Bacillota</taxon>
        <taxon>Erysipelotrichia</taxon>
        <taxon>Erysipelotrichales</taxon>
        <taxon>Erysipelotrichaceae</taxon>
        <taxon>Holdemania</taxon>
    </lineage>
</organism>
<evidence type="ECO:0000313" key="2">
    <source>
        <dbReference type="Proteomes" id="UP000284178"/>
    </source>
</evidence>
<dbReference type="RefSeq" id="WP_117892464.1">
    <property type="nucleotide sequence ID" value="NZ_CABJCV010000001.1"/>
</dbReference>
<reference evidence="1 2" key="1">
    <citation type="submission" date="2018-08" db="EMBL/GenBank/DDBJ databases">
        <title>A genome reference for cultivated species of the human gut microbiota.</title>
        <authorList>
            <person name="Zou Y."/>
            <person name="Xue W."/>
            <person name="Luo G."/>
        </authorList>
    </citation>
    <scope>NUCLEOTIDE SEQUENCE [LARGE SCALE GENOMIC DNA]</scope>
    <source>
        <strain evidence="1 2">AF24-29</strain>
    </source>
</reference>
<dbReference type="EMBL" id="QRUP01000001">
    <property type="protein sequence ID" value="RGR76864.1"/>
    <property type="molecule type" value="Genomic_DNA"/>
</dbReference>
<accession>A0A412G6E1</accession>
<proteinExistence type="predicted"/>
<dbReference type="SUPFAM" id="SSF54001">
    <property type="entry name" value="Cysteine proteinases"/>
    <property type="match status" value="1"/>
</dbReference>
<keyword evidence="2" id="KW-1185">Reference proteome</keyword>
<comment type="caution">
    <text evidence="1">The sequence shown here is derived from an EMBL/GenBank/DDBJ whole genome shotgun (WGS) entry which is preliminary data.</text>
</comment>
<evidence type="ECO:0008006" key="3">
    <source>
        <dbReference type="Google" id="ProtNLM"/>
    </source>
</evidence>
<sequence length="477" mass="52717">MDYTSDADLCQWAEQQLNRKTIYQLGGIGRYDSSGRRVFDCVGLIKCFLWHDYGPGNAGYYGKTAPDINADQMYARATDKGSISTIPDIPGLLVWQRGHIGIYIGNGQVIEATAKRWGSIGGCVVKSQFKDKTAAMYRGSWTHWLRCPFLMYEEGANMYLKPGYQSIAWQGQTIHVYKRKDDQEIGLMSAGGDKVLKTIDKIDDDHIHHCKVNCSYFVMSGSDRGTVCGRHQGFTADGRPDQVEWLDVVVTKDNKLIAGDLASWEYPGDEVKVGYSPACIVLLDGKDVTMVSSGSGQSKYTTANTQTLHMRDADGVDVFAVVSGKLNGVACRQFAKAYGMTYCAMLDSGGSSQMIVDGAKMVYTGRALPNVLTFYKIEEQPEPDPQPEPTPEPAAGMSVVVDSIGLRVRKTLSFTNSRASGEILATIPIGGTAKLIRFLPGIKPDGYQWVEAEYKGIRGYCQYDSHCYWIRENEEEN</sequence>
<dbReference type="GeneID" id="83013950"/>
<evidence type="ECO:0000313" key="1">
    <source>
        <dbReference type="EMBL" id="RGR76864.1"/>
    </source>
</evidence>
<dbReference type="InterPro" id="IPR038765">
    <property type="entry name" value="Papain-like_cys_pep_sf"/>
</dbReference>
<gene>
    <name evidence="1" type="ORF">DWY25_00805</name>
</gene>
<dbReference type="AlphaFoldDB" id="A0A412G6E1"/>
<dbReference type="Proteomes" id="UP000284178">
    <property type="component" value="Unassembled WGS sequence"/>
</dbReference>
<dbReference type="Gene3D" id="3.90.1720.10">
    <property type="entry name" value="endopeptidase domain like (from Nostoc punctiforme)"/>
    <property type="match status" value="1"/>
</dbReference>